<protein>
    <recommendedName>
        <fullName evidence="6">Response regulator receiver modulated metal dependent phosphohydrolase</fullName>
    </recommendedName>
</protein>
<dbReference type="SUPFAM" id="SSF52172">
    <property type="entry name" value="CheY-like"/>
    <property type="match status" value="1"/>
</dbReference>
<evidence type="ECO:0000313" key="5">
    <source>
        <dbReference type="Proteomes" id="UP000219215"/>
    </source>
</evidence>
<evidence type="ECO:0008006" key="6">
    <source>
        <dbReference type="Google" id="ProtNLM"/>
    </source>
</evidence>
<feature type="modified residue" description="4-aspartylphosphate" evidence="1">
    <location>
        <position position="82"/>
    </location>
</feature>
<dbReference type="AlphaFoldDB" id="A0A2C8FBB1"/>
<dbReference type="RefSeq" id="WP_097012556.1">
    <property type="nucleotide sequence ID" value="NZ_LT907975.1"/>
</dbReference>
<dbReference type="InterPro" id="IPR006675">
    <property type="entry name" value="HDIG_dom"/>
</dbReference>
<name>A0A2C8FBB1_9BACT</name>
<keyword evidence="1" id="KW-0597">Phosphoprotein</keyword>
<evidence type="ECO:0000259" key="2">
    <source>
        <dbReference type="PROSITE" id="PS50110"/>
    </source>
</evidence>
<dbReference type="SMART" id="SM00471">
    <property type="entry name" value="HDc"/>
    <property type="match status" value="1"/>
</dbReference>
<dbReference type="PANTHER" id="PTHR45228:SF9">
    <property type="entry name" value="3'3'-CGAMP-SPECIFIC PHOSPHODIESTERASE 2"/>
    <property type="match status" value="1"/>
</dbReference>
<dbReference type="InterPro" id="IPR001789">
    <property type="entry name" value="Sig_transdc_resp-reg_receiver"/>
</dbReference>
<evidence type="ECO:0000259" key="3">
    <source>
        <dbReference type="PROSITE" id="PS51832"/>
    </source>
</evidence>
<dbReference type="InterPro" id="IPR003607">
    <property type="entry name" value="HD/PDEase_dom"/>
</dbReference>
<dbReference type="InterPro" id="IPR052020">
    <property type="entry name" value="Cyclic_di-GMP/3'3'-cGAMP_PDE"/>
</dbReference>
<evidence type="ECO:0000313" key="4">
    <source>
        <dbReference type="EMBL" id="SOB59725.1"/>
    </source>
</evidence>
<dbReference type="Gene3D" id="1.10.3210.10">
    <property type="entry name" value="Hypothetical protein af1432"/>
    <property type="match status" value="1"/>
</dbReference>
<dbReference type="CDD" id="cd00077">
    <property type="entry name" value="HDc"/>
    <property type="match status" value="1"/>
</dbReference>
<dbReference type="KEGG" id="pprf:DPRO_2815"/>
<dbReference type="PROSITE" id="PS50110">
    <property type="entry name" value="RESPONSE_REGULATORY"/>
    <property type="match status" value="1"/>
</dbReference>
<gene>
    <name evidence="4" type="ORF">DPRO_2815</name>
</gene>
<dbReference type="NCBIfam" id="TIGR00277">
    <property type="entry name" value="HDIG"/>
    <property type="match status" value="1"/>
</dbReference>
<dbReference type="Gene3D" id="3.40.50.2300">
    <property type="match status" value="1"/>
</dbReference>
<feature type="domain" description="HD-GYP" evidence="3">
    <location>
        <begin position="317"/>
        <end position="514"/>
    </location>
</feature>
<proteinExistence type="predicted"/>
<organism evidence="4 5">
    <name type="scientific">Pseudodesulfovibrio profundus</name>
    <dbReference type="NCBI Taxonomy" id="57320"/>
    <lineage>
        <taxon>Bacteria</taxon>
        <taxon>Pseudomonadati</taxon>
        <taxon>Thermodesulfobacteriota</taxon>
        <taxon>Desulfovibrionia</taxon>
        <taxon>Desulfovibrionales</taxon>
        <taxon>Desulfovibrionaceae</taxon>
    </lineage>
</organism>
<dbReference type="SUPFAM" id="SSF109604">
    <property type="entry name" value="HD-domain/PDEase-like"/>
    <property type="match status" value="1"/>
</dbReference>
<dbReference type="InterPro" id="IPR021800">
    <property type="entry name" value="DUF3369"/>
</dbReference>
<accession>A0A2C8FBB1</accession>
<feature type="domain" description="Response regulatory" evidence="2">
    <location>
        <begin position="27"/>
        <end position="151"/>
    </location>
</feature>
<dbReference type="InterPro" id="IPR037522">
    <property type="entry name" value="HD_GYP_dom"/>
</dbReference>
<dbReference type="Proteomes" id="UP000219215">
    <property type="component" value="Chromosome DPRO"/>
</dbReference>
<dbReference type="SMART" id="SM00448">
    <property type="entry name" value="REC"/>
    <property type="match status" value="1"/>
</dbReference>
<dbReference type="InterPro" id="IPR011006">
    <property type="entry name" value="CheY-like_superfamily"/>
</dbReference>
<dbReference type="Pfam" id="PF13487">
    <property type="entry name" value="HD_5"/>
    <property type="match status" value="1"/>
</dbReference>
<dbReference type="OrthoDB" id="9769359at2"/>
<evidence type="ECO:0000256" key="1">
    <source>
        <dbReference type="PROSITE-ProRule" id="PRU00169"/>
    </source>
</evidence>
<dbReference type="PANTHER" id="PTHR45228">
    <property type="entry name" value="CYCLIC DI-GMP PHOSPHODIESTERASE TM_0186-RELATED"/>
    <property type="match status" value="1"/>
</dbReference>
<reference evidence="5" key="1">
    <citation type="submission" date="2017-09" db="EMBL/GenBank/DDBJ databases">
        <authorList>
            <person name="Regsiter A."/>
            <person name="William W."/>
        </authorList>
    </citation>
    <scope>NUCLEOTIDE SEQUENCE [LARGE SCALE GENOMIC DNA]</scope>
    <source>
        <strain evidence="5">500-1</strain>
    </source>
</reference>
<dbReference type="Pfam" id="PF11849">
    <property type="entry name" value="DUF3369"/>
    <property type="match status" value="1"/>
</dbReference>
<keyword evidence="5" id="KW-1185">Reference proteome</keyword>
<dbReference type="GO" id="GO:0000160">
    <property type="term" value="P:phosphorelay signal transduction system"/>
    <property type="evidence" value="ECO:0007669"/>
    <property type="project" value="InterPro"/>
</dbReference>
<sequence length="516" mass="58293">MTDKKDELIFAAETKHEDQTQNAKPWKLLVVDDDDFVHKVTRLVFAEYRFEERPVEILSAHSAEEGKEMLSRHPDIAVVLLDVVMETQTAGLEVAAWTRDILKNTMVRIIMRTGQPGEAPEQDVIFKYDINDYKEKSELTSQKLVTTVTAAIRSYRDIRTIEHNRRGLARIVKSTPTLFKTQSMNEFASGVLTQLSSTISEEDNSLMVRASGLAACKNHGKLQVVASTGRFNNGLGYGIEQIKDVEAVECINKALKEKSSFFTGNSFTGYFRTTSGSENIIHLTVAPPLKKQDRELIDIFSTNIAVAFDNIDANEEMTETQRELLLTIGEAVEMRSTSLTSHVRRVSEYAYVLARHIGMEANRAEILRLAAPMHDIGKIGSPEHIIYKDDTLDPEEVESIKSHTEIGYEILKGSNRTILRTAASIAREHHEHWDGSGYPNGLKNDEISLEARIVALVDVFDVLGSKRIHKGPWSDEDIMAYIEEYKGVRFDPHLVDAFMDNLEDIYSIREQYPDNI</sequence>
<dbReference type="PROSITE" id="PS51832">
    <property type="entry name" value="HD_GYP"/>
    <property type="match status" value="1"/>
</dbReference>
<dbReference type="EMBL" id="LT907975">
    <property type="protein sequence ID" value="SOB59725.1"/>
    <property type="molecule type" value="Genomic_DNA"/>
</dbReference>